<dbReference type="InterPro" id="IPR050739">
    <property type="entry name" value="MFP"/>
</dbReference>
<feature type="domain" description="YhbJ barrel-sandwich hybrid" evidence="8">
    <location>
        <begin position="45"/>
        <end position="115"/>
    </location>
</feature>
<feature type="domain" description="YknX-like beta-barrel" evidence="7">
    <location>
        <begin position="120"/>
        <end position="208"/>
    </location>
</feature>
<organism evidence="9 10">
    <name type="scientific">Bacillus zhangzhouensis</name>
    <dbReference type="NCBI Taxonomy" id="1178540"/>
    <lineage>
        <taxon>Bacteria</taxon>
        <taxon>Bacillati</taxon>
        <taxon>Bacillota</taxon>
        <taxon>Bacilli</taxon>
        <taxon>Bacillales</taxon>
        <taxon>Bacillaceae</taxon>
        <taxon>Bacillus</taxon>
    </lineage>
</organism>
<dbReference type="AlphaFoldDB" id="A0A081LB02"/>
<dbReference type="OrthoDB" id="9811754at2"/>
<accession>A0A081LB02</accession>
<dbReference type="PANTHER" id="PTHR30386:SF26">
    <property type="entry name" value="TRANSPORT PROTEIN COMB"/>
    <property type="match status" value="1"/>
</dbReference>
<keyword evidence="5 6" id="KW-0472">Membrane</keyword>
<keyword evidence="3 6" id="KW-0812">Transmembrane</keyword>
<comment type="caution">
    <text evidence="9">The sequence shown here is derived from an EMBL/GenBank/DDBJ whole genome shotgun (WGS) entry which is preliminary data.</text>
</comment>
<comment type="similarity">
    <text evidence="2">Belongs to the membrane fusion protein (MFP) (TC 8.A.1) family.</text>
</comment>
<dbReference type="Pfam" id="PF25997">
    <property type="entry name" value="BSH_YhbJ"/>
    <property type="match status" value="1"/>
</dbReference>
<proteinExistence type="inferred from homology"/>
<sequence>MNRGRLLLTNIIGLIVILAIIAGGAYYYYESTNFVKTDEAKVTGDMYQITAPAAGQIKGWDINEGDEVQKDSTVAKVEGEAKTNIKAVADGTLVKKEVQNNQQVQPGTVLGETIDLSKLYITANIKETDIKNIEKGDKVDIVVDGDPDTTFEGTVEQIGYATNSTFNMLPATNSSGNYTKVTQKVAVKISIKNPSDKVLPGMNASVKISS</sequence>
<keyword evidence="4 6" id="KW-1133">Transmembrane helix</keyword>
<evidence type="ECO:0000313" key="10">
    <source>
        <dbReference type="Proteomes" id="UP000028091"/>
    </source>
</evidence>
<protein>
    <submittedName>
        <fullName evidence="9">Transporter</fullName>
    </submittedName>
</protein>
<evidence type="ECO:0000256" key="6">
    <source>
        <dbReference type="SAM" id="Phobius"/>
    </source>
</evidence>
<dbReference type="GO" id="GO:0016020">
    <property type="term" value="C:membrane"/>
    <property type="evidence" value="ECO:0007669"/>
    <property type="project" value="UniProtKB-SubCell"/>
</dbReference>
<comment type="subcellular location">
    <subcellularLocation>
        <location evidence="1">Membrane</location>
        <topology evidence="1">Single-pass membrane protein</topology>
    </subcellularLocation>
</comment>
<evidence type="ECO:0000259" key="7">
    <source>
        <dbReference type="Pfam" id="PF25990"/>
    </source>
</evidence>
<name>A0A081LB02_9BACI</name>
<evidence type="ECO:0000256" key="1">
    <source>
        <dbReference type="ARBA" id="ARBA00004167"/>
    </source>
</evidence>
<dbReference type="GeneID" id="66362472"/>
<evidence type="ECO:0000313" key="9">
    <source>
        <dbReference type="EMBL" id="KEP26428.1"/>
    </source>
</evidence>
<feature type="transmembrane region" description="Helical" evidence="6">
    <location>
        <begin position="7"/>
        <end position="29"/>
    </location>
</feature>
<dbReference type="InterPro" id="IPR058636">
    <property type="entry name" value="Beta-barrel_YknX"/>
</dbReference>
<dbReference type="Proteomes" id="UP000028091">
    <property type="component" value="Unassembled WGS sequence"/>
</dbReference>
<evidence type="ECO:0000256" key="3">
    <source>
        <dbReference type="ARBA" id="ARBA00022692"/>
    </source>
</evidence>
<dbReference type="Pfam" id="PF25990">
    <property type="entry name" value="Beta-barrel_YknX"/>
    <property type="match status" value="1"/>
</dbReference>
<dbReference type="RefSeq" id="WP_007497037.1">
    <property type="nucleotide sequence ID" value="NZ_JARMEA010000029.1"/>
</dbReference>
<keyword evidence="10" id="KW-1185">Reference proteome</keyword>
<dbReference type="EMBL" id="JOTP01000010">
    <property type="protein sequence ID" value="KEP26428.1"/>
    <property type="molecule type" value="Genomic_DNA"/>
</dbReference>
<gene>
    <name evidence="9" type="ORF">BA70_02545</name>
</gene>
<dbReference type="InterPro" id="IPR058635">
    <property type="entry name" value="BSH_YhbJ"/>
</dbReference>
<dbReference type="PANTHER" id="PTHR30386">
    <property type="entry name" value="MEMBRANE FUSION SUBUNIT OF EMRAB-TOLC MULTIDRUG EFFLUX PUMP"/>
    <property type="match status" value="1"/>
</dbReference>
<evidence type="ECO:0000256" key="2">
    <source>
        <dbReference type="ARBA" id="ARBA00009477"/>
    </source>
</evidence>
<evidence type="ECO:0000256" key="4">
    <source>
        <dbReference type="ARBA" id="ARBA00022989"/>
    </source>
</evidence>
<evidence type="ECO:0000256" key="5">
    <source>
        <dbReference type="ARBA" id="ARBA00023136"/>
    </source>
</evidence>
<dbReference type="Gene3D" id="2.40.50.100">
    <property type="match status" value="1"/>
</dbReference>
<dbReference type="GO" id="GO:0055085">
    <property type="term" value="P:transmembrane transport"/>
    <property type="evidence" value="ECO:0007669"/>
    <property type="project" value="InterPro"/>
</dbReference>
<dbReference type="Gene3D" id="2.40.30.170">
    <property type="match status" value="1"/>
</dbReference>
<dbReference type="eggNOG" id="COG1566">
    <property type="taxonomic scope" value="Bacteria"/>
</dbReference>
<reference evidence="9 10" key="1">
    <citation type="submission" date="2012-09" db="EMBL/GenBank/DDBJ databases">
        <title>Genome Sequence of Bacillus sp. DW5-4.</title>
        <authorList>
            <person name="Lai Q."/>
            <person name="Liu Y."/>
            <person name="Shao Z."/>
        </authorList>
    </citation>
    <scope>NUCLEOTIDE SEQUENCE [LARGE SCALE GENOMIC DNA]</scope>
    <source>
        <strain evidence="9 10">DW5-4</strain>
    </source>
</reference>
<evidence type="ECO:0000259" key="8">
    <source>
        <dbReference type="Pfam" id="PF25997"/>
    </source>
</evidence>
<dbReference type="InterPro" id="IPR011053">
    <property type="entry name" value="Single_hybrid_motif"/>
</dbReference>
<dbReference type="SUPFAM" id="SSF51230">
    <property type="entry name" value="Single hybrid motif"/>
    <property type="match status" value="1"/>
</dbReference>